<dbReference type="Pfam" id="PF00775">
    <property type="entry name" value="Dioxygenase_C"/>
    <property type="match status" value="1"/>
</dbReference>
<organism evidence="6 7">
    <name type="scientific">Streptomyces pyxinicus</name>
    <dbReference type="NCBI Taxonomy" id="2970331"/>
    <lineage>
        <taxon>Bacteria</taxon>
        <taxon>Bacillati</taxon>
        <taxon>Actinomycetota</taxon>
        <taxon>Actinomycetes</taxon>
        <taxon>Kitasatosporales</taxon>
        <taxon>Streptomycetaceae</taxon>
        <taxon>Streptomyces</taxon>
    </lineage>
</organism>
<proteinExistence type="inferred from homology"/>
<comment type="similarity">
    <text evidence="1">Belongs to the intradiol ring-cleavage dioxygenase family.</text>
</comment>
<dbReference type="PANTHER" id="PTHR33711:SF9">
    <property type="entry name" value="PROTOCATECHUATE 3,4-DIOXYGENASE ALPHA CHAIN"/>
    <property type="match status" value="1"/>
</dbReference>
<evidence type="ECO:0000313" key="6">
    <source>
        <dbReference type="EMBL" id="MCS0603639.1"/>
    </source>
</evidence>
<gene>
    <name evidence="6" type="primary">pcaG</name>
    <name evidence="6" type="ORF">NX794_20825</name>
</gene>
<sequence length="197" mass="20666">MTPTTTPAPQPPTPSQTVGPFYGYALPFTGGGDIAPPGHPDTLTLHGRVLDGAGQPVPDAIVEAWQPAPDGSRTGAPGSLRRDPVTGAVIGRDTVTFTGFGRVPTDADGHYTLRTLPPGGVAYISLAVFARGLLHHLHTRAYLHDAGPLGDDALLAGLSPVRRATLITTSDGPRVHRFDIRLQGGDEHEETVFLDFG</sequence>
<keyword evidence="7" id="KW-1185">Reference proteome</keyword>
<dbReference type="EC" id="1.13.11.3" evidence="6"/>
<dbReference type="EMBL" id="JANUGP010000016">
    <property type="protein sequence ID" value="MCS0603639.1"/>
    <property type="molecule type" value="Genomic_DNA"/>
</dbReference>
<dbReference type="Gene3D" id="2.60.130.10">
    <property type="entry name" value="Aromatic compound dioxygenase"/>
    <property type="match status" value="1"/>
</dbReference>
<dbReference type="NCBIfam" id="TIGR02423">
    <property type="entry name" value="protocat_alph"/>
    <property type="match status" value="1"/>
</dbReference>
<keyword evidence="3 6" id="KW-0560">Oxidoreductase</keyword>
<evidence type="ECO:0000313" key="7">
    <source>
        <dbReference type="Proteomes" id="UP001205612"/>
    </source>
</evidence>
<dbReference type="InterPro" id="IPR015889">
    <property type="entry name" value="Intradiol_dOase_core"/>
</dbReference>
<comment type="caution">
    <text evidence="6">The sequence shown here is derived from an EMBL/GenBank/DDBJ whole genome shotgun (WGS) entry which is preliminary data.</text>
</comment>
<dbReference type="InterPro" id="IPR000627">
    <property type="entry name" value="Intradiol_dOase_C"/>
</dbReference>
<evidence type="ECO:0000259" key="5">
    <source>
        <dbReference type="Pfam" id="PF00775"/>
    </source>
</evidence>
<dbReference type="PANTHER" id="PTHR33711">
    <property type="entry name" value="DIOXYGENASE, PUTATIVE (AFU_ORTHOLOGUE AFUA_2G02910)-RELATED"/>
    <property type="match status" value="1"/>
</dbReference>
<dbReference type="Proteomes" id="UP001205612">
    <property type="component" value="Unassembled WGS sequence"/>
</dbReference>
<feature type="domain" description="Intradiol ring-cleavage dioxygenases" evidence="5">
    <location>
        <begin position="41"/>
        <end position="122"/>
    </location>
</feature>
<evidence type="ECO:0000256" key="3">
    <source>
        <dbReference type="ARBA" id="ARBA00023002"/>
    </source>
</evidence>
<evidence type="ECO:0000256" key="2">
    <source>
        <dbReference type="ARBA" id="ARBA00022964"/>
    </source>
</evidence>
<feature type="region of interest" description="Disordered" evidence="4">
    <location>
        <begin position="66"/>
        <end position="85"/>
    </location>
</feature>
<evidence type="ECO:0000256" key="4">
    <source>
        <dbReference type="SAM" id="MobiDB-lite"/>
    </source>
</evidence>
<dbReference type="RefSeq" id="WP_258780124.1">
    <property type="nucleotide sequence ID" value="NZ_JANUGP010000016.1"/>
</dbReference>
<keyword evidence="2" id="KW-0223">Dioxygenase</keyword>
<name>A0ABT2B538_9ACTN</name>
<reference evidence="6 7" key="1">
    <citation type="submission" date="2022-08" db="EMBL/GenBank/DDBJ databases">
        <authorList>
            <person name="Somphong A."/>
            <person name="Phongsopitanun W."/>
        </authorList>
    </citation>
    <scope>NUCLEOTIDE SEQUENCE [LARGE SCALE GENOMIC DNA]</scope>
    <source>
        <strain evidence="6 7">LP11</strain>
    </source>
</reference>
<feature type="region of interest" description="Disordered" evidence="4">
    <location>
        <begin position="1"/>
        <end position="22"/>
    </location>
</feature>
<dbReference type="InterPro" id="IPR050770">
    <property type="entry name" value="Intradiol_RC_Dioxygenase"/>
</dbReference>
<dbReference type="GO" id="GO:0018578">
    <property type="term" value="F:protocatechuate 3,4-dioxygenase activity"/>
    <property type="evidence" value="ECO:0007669"/>
    <property type="project" value="UniProtKB-EC"/>
</dbReference>
<feature type="compositionally biased region" description="Pro residues" evidence="4">
    <location>
        <begin position="1"/>
        <end position="14"/>
    </location>
</feature>
<protein>
    <submittedName>
        <fullName evidence="6">Protocatechuate 3,4-dioxygenase subunit alpha</fullName>
        <ecNumber evidence="6">1.13.11.3</ecNumber>
    </submittedName>
</protein>
<dbReference type="InterPro" id="IPR012786">
    <property type="entry name" value="Protocat_dOase_a"/>
</dbReference>
<dbReference type="SUPFAM" id="SSF49482">
    <property type="entry name" value="Aromatic compound dioxygenase"/>
    <property type="match status" value="1"/>
</dbReference>
<evidence type="ECO:0000256" key="1">
    <source>
        <dbReference type="ARBA" id="ARBA00007825"/>
    </source>
</evidence>
<accession>A0ABT2B538</accession>